<proteinExistence type="predicted"/>
<feature type="region of interest" description="Disordered" evidence="1">
    <location>
        <begin position="174"/>
        <end position="204"/>
    </location>
</feature>
<evidence type="ECO:0000256" key="1">
    <source>
        <dbReference type="SAM" id="MobiDB-lite"/>
    </source>
</evidence>
<dbReference type="PANTHER" id="PTHR39339">
    <property type="entry name" value="SLR1444 PROTEIN"/>
    <property type="match status" value="1"/>
</dbReference>
<gene>
    <name evidence="3" type="ORF">AVDCRST_MAG19-1540</name>
</gene>
<dbReference type="InterPro" id="IPR038186">
    <property type="entry name" value="CHAD_dom_sf"/>
</dbReference>
<protein>
    <recommendedName>
        <fullName evidence="2">CHAD domain-containing protein</fullName>
    </recommendedName>
</protein>
<reference evidence="3" key="1">
    <citation type="submission" date="2020-02" db="EMBL/GenBank/DDBJ databases">
        <authorList>
            <person name="Meier V. D."/>
        </authorList>
    </citation>
    <scope>NUCLEOTIDE SEQUENCE</scope>
    <source>
        <strain evidence="3">AVDCRST_MAG19</strain>
    </source>
</reference>
<dbReference type="Gene3D" id="1.40.20.10">
    <property type="entry name" value="CHAD domain"/>
    <property type="match status" value="1"/>
</dbReference>
<name>A0A6J4U902_9BACT</name>
<feature type="domain" description="CHAD" evidence="2">
    <location>
        <begin position="49"/>
        <end position="190"/>
    </location>
</feature>
<sequence length="204" mass="21698">MATIANAKHGVTVAAVPGGHVQPKKGKGSEVRLDPGQSYRSAMRALIGQRWGEVWKAVPVALAGEDIEGVHAVRVASRRLRAAMDVAADCFPASWFRPLHTAAKEITGALGEVRDRDVLLEALAAERESAPAAERPGIDRLMVRIEGERVMARAEMERFLAGLAERGVPREAERRFGALAAPPPGPPHADAVAGRDASAGEVRP</sequence>
<dbReference type="InterPro" id="IPR007899">
    <property type="entry name" value="CHAD_dom"/>
</dbReference>
<accession>A0A6J4U902</accession>
<evidence type="ECO:0000259" key="2">
    <source>
        <dbReference type="Pfam" id="PF05235"/>
    </source>
</evidence>
<evidence type="ECO:0000313" key="3">
    <source>
        <dbReference type="EMBL" id="CAA9541405.1"/>
    </source>
</evidence>
<organism evidence="3">
    <name type="scientific">uncultured Thermomicrobiales bacterium</name>
    <dbReference type="NCBI Taxonomy" id="1645740"/>
    <lineage>
        <taxon>Bacteria</taxon>
        <taxon>Pseudomonadati</taxon>
        <taxon>Thermomicrobiota</taxon>
        <taxon>Thermomicrobia</taxon>
        <taxon>Thermomicrobiales</taxon>
        <taxon>environmental samples</taxon>
    </lineage>
</organism>
<dbReference type="Pfam" id="PF05235">
    <property type="entry name" value="CHAD"/>
    <property type="match status" value="1"/>
</dbReference>
<dbReference type="EMBL" id="CADCWL010000001">
    <property type="protein sequence ID" value="CAA9541405.1"/>
    <property type="molecule type" value="Genomic_DNA"/>
</dbReference>
<dbReference type="AlphaFoldDB" id="A0A6J4U902"/>
<dbReference type="PANTHER" id="PTHR39339:SF1">
    <property type="entry name" value="CHAD DOMAIN-CONTAINING PROTEIN"/>
    <property type="match status" value="1"/>
</dbReference>